<dbReference type="AlphaFoldDB" id="A0A9P0EFC3"/>
<keyword evidence="2" id="KW-1185">Reference proteome</keyword>
<dbReference type="OrthoDB" id="10315928at2759"/>
<protein>
    <submittedName>
        <fullName evidence="1">Uncharacterized protein</fullName>
    </submittedName>
</protein>
<accession>A0A9P0EFC3</accession>
<sequence length="220" mass="24411">MFRQTLTLDNREHHITARSGMLAGWVPVLLLGGVLATANDKGYVIDGALRVASLQLVGKEHSLSTAAEPFSQRFGTDYTPFSLVLSEGKLWVEELSRQGAIFYSEKESTFRFQGRLRTKVDSSYVLYGGSTSVSSGNAVVHWNLGFNSSLITRSCSLVMDSQPIFESNYFHIDLYSEDKKMNVSLQEHPFNSVTSVFQQTLSVLVEHSLVETPICEAISC</sequence>
<name>A0A9P0EFC3_NEZVI</name>
<evidence type="ECO:0000313" key="1">
    <source>
        <dbReference type="EMBL" id="CAH1395440.1"/>
    </source>
</evidence>
<organism evidence="1 2">
    <name type="scientific">Nezara viridula</name>
    <name type="common">Southern green stink bug</name>
    <name type="synonym">Cimex viridulus</name>
    <dbReference type="NCBI Taxonomy" id="85310"/>
    <lineage>
        <taxon>Eukaryota</taxon>
        <taxon>Metazoa</taxon>
        <taxon>Ecdysozoa</taxon>
        <taxon>Arthropoda</taxon>
        <taxon>Hexapoda</taxon>
        <taxon>Insecta</taxon>
        <taxon>Pterygota</taxon>
        <taxon>Neoptera</taxon>
        <taxon>Paraneoptera</taxon>
        <taxon>Hemiptera</taxon>
        <taxon>Heteroptera</taxon>
        <taxon>Panheteroptera</taxon>
        <taxon>Pentatomomorpha</taxon>
        <taxon>Pentatomoidea</taxon>
        <taxon>Pentatomidae</taxon>
        <taxon>Pentatominae</taxon>
        <taxon>Nezara</taxon>
    </lineage>
</organism>
<proteinExistence type="predicted"/>
<gene>
    <name evidence="1" type="ORF">NEZAVI_LOCUS5715</name>
</gene>
<dbReference type="EMBL" id="OV725079">
    <property type="protein sequence ID" value="CAH1395440.1"/>
    <property type="molecule type" value="Genomic_DNA"/>
</dbReference>
<dbReference type="Proteomes" id="UP001152798">
    <property type="component" value="Chromosome 3"/>
</dbReference>
<reference evidence="1" key="1">
    <citation type="submission" date="2022-01" db="EMBL/GenBank/DDBJ databases">
        <authorList>
            <person name="King R."/>
        </authorList>
    </citation>
    <scope>NUCLEOTIDE SEQUENCE</scope>
</reference>
<evidence type="ECO:0000313" key="2">
    <source>
        <dbReference type="Proteomes" id="UP001152798"/>
    </source>
</evidence>